<dbReference type="AlphaFoldDB" id="A0AAD9LGL5"/>
<name>A0AAD9LGL5_9STRA</name>
<reference evidence="2" key="1">
    <citation type="submission" date="2023-08" db="EMBL/GenBank/DDBJ databases">
        <title>Reference Genome Resource for the Citrus Pathogen Phytophthora citrophthora.</title>
        <authorList>
            <person name="Moller H."/>
            <person name="Coetzee B."/>
            <person name="Rose L.J."/>
            <person name="Van Niekerk J.M."/>
        </authorList>
    </citation>
    <scope>NUCLEOTIDE SEQUENCE</scope>
    <source>
        <strain evidence="2">STE-U-9442</strain>
    </source>
</reference>
<evidence type="ECO:0000313" key="1">
    <source>
        <dbReference type="EMBL" id="KAK1934583.1"/>
    </source>
</evidence>
<gene>
    <name evidence="1" type="ORF">P3T76_011192</name>
    <name evidence="2" type="ORF">P3T76_011193</name>
</gene>
<organism evidence="2 3">
    <name type="scientific">Phytophthora citrophthora</name>
    <dbReference type="NCBI Taxonomy" id="4793"/>
    <lineage>
        <taxon>Eukaryota</taxon>
        <taxon>Sar</taxon>
        <taxon>Stramenopiles</taxon>
        <taxon>Oomycota</taxon>
        <taxon>Peronosporomycetes</taxon>
        <taxon>Peronosporales</taxon>
        <taxon>Peronosporaceae</taxon>
        <taxon>Phytophthora</taxon>
    </lineage>
</organism>
<evidence type="ECO:0000313" key="2">
    <source>
        <dbReference type="EMBL" id="KAK1934584.1"/>
    </source>
</evidence>
<proteinExistence type="predicted"/>
<protein>
    <submittedName>
        <fullName evidence="2">Uncharacterized protein</fullName>
    </submittedName>
</protein>
<dbReference type="EMBL" id="JASMQC010000025">
    <property type="protein sequence ID" value="KAK1934583.1"/>
    <property type="molecule type" value="Genomic_DNA"/>
</dbReference>
<keyword evidence="3" id="KW-1185">Reference proteome</keyword>
<dbReference type="EMBL" id="JASMQC010000025">
    <property type="protein sequence ID" value="KAK1934584.1"/>
    <property type="molecule type" value="Genomic_DNA"/>
</dbReference>
<comment type="caution">
    <text evidence="2">The sequence shown here is derived from an EMBL/GenBank/DDBJ whole genome shotgun (WGS) entry which is preliminary data.</text>
</comment>
<dbReference type="Proteomes" id="UP001259832">
    <property type="component" value="Unassembled WGS sequence"/>
</dbReference>
<sequence>MCSDFERELTVCAADPCRLSAMRQDPRGLEANFGKTKRDECGVSVWPTTSSPLMDMAPFSS</sequence>
<accession>A0AAD9LGL5</accession>
<evidence type="ECO:0000313" key="3">
    <source>
        <dbReference type="Proteomes" id="UP001259832"/>
    </source>
</evidence>